<evidence type="ECO:0000313" key="2">
    <source>
        <dbReference type="EMBL" id="CAK7350282.1"/>
    </source>
</evidence>
<dbReference type="InterPro" id="IPR003594">
    <property type="entry name" value="HATPase_dom"/>
</dbReference>
<organism evidence="2 3">
    <name type="scientific">Dovyalis caffra</name>
    <dbReference type="NCBI Taxonomy" id="77055"/>
    <lineage>
        <taxon>Eukaryota</taxon>
        <taxon>Viridiplantae</taxon>
        <taxon>Streptophyta</taxon>
        <taxon>Embryophyta</taxon>
        <taxon>Tracheophyta</taxon>
        <taxon>Spermatophyta</taxon>
        <taxon>Magnoliopsida</taxon>
        <taxon>eudicotyledons</taxon>
        <taxon>Gunneridae</taxon>
        <taxon>Pentapetalae</taxon>
        <taxon>rosids</taxon>
        <taxon>fabids</taxon>
        <taxon>Malpighiales</taxon>
        <taxon>Salicaceae</taxon>
        <taxon>Flacourtieae</taxon>
        <taxon>Dovyalis</taxon>
    </lineage>
</organism>
<dbReference type="Proteomes" id="UP001314170">
    <property type="component" value="Unassembled WGS sequence"/>
</dbReference>
<dbReference type="Pfam" id="PF02518">
    <property type="entry name" value="HATPase_c"/>
    <property type="match status" value="1"/>
</dbReference>
<dbReference type="SMART" id="SM00387">
    <property type="entry name" value="HATPase_c"/>
    <property type="match status" value="1"/>
</dbReference>
<accession>A0AAV1SHR0</accession>
<evidence type="ECO:0000313" key="3">
    <source>
        <dbReference type="Proteomes" id="UP001314170"/>
    </source>
</evidence>
<proteinExistence type="predicted"/>
<dbReference type="InterPro" id="IPR036890">
    <property type="entry name" value="HATPase_C_sf"/>
</dbReference>
<evidence type="ECO:0000259" key="1">
    <source>
        <dbReference type="PROSITE" id="PS50109"/>
    </source>
</evidence>
<dbReference type="CDD" id="cd16932">
    <property type="entry name" value="HATPase_Phy-like"/>
    <property type="match status" value="1"/>
</dbReference>
<dbReference type="SUPFAM" id="SSF55874">
    <property type="entry name" value="ATPase domain of HSP90 chaperone/DNA topoisomerase II/histidine kinase"/>
    <property type="match status" value="1"/>
</dbReference>
<dbReference type="InterPro" id="IPR044767">
    <property type="entry name" value="Phy_HATPase-like"/>
</dbReference>
<reference evidence="2 3" key="1">
    <citation type="submission" date="2024-01" db="EMBL/GenBank/DDBJ databases">
        <authorList>
            <person name="Waweru B."/>
        </authorList>
    </citation>
    <scope>NUCLEOTIDE SEQUENCE [LARGE SCALE GENOMIC DNA]</scope>
</reference>
<keyword evidence="3" id="KW-1185">Reference proteome</keyword>
<feature type="domain" description="Histidine kinase" evidence="1">
    <location>
        <begin position="1"/>
        <end position="157"/>
    </location>
</feature>
<gene>
    <name evidence="2" type="ORF">DCAF_LOCUS23010</name>
</gene>
<name>A0AAV1SHR0_9ROSI</name>
<protein>
    <recommendedName>
        <fullName evidence="1">Histidine kinase domain-containing protein</fullName>
    </recommendedName>
</protein>
<sequence length="169" mass="19445">MEEFPLGNVLDAVVSQIIILLREKNIQFLHEIPKEVMTLSLYGDQIKLQLILSDFLFSVVHHAPSPNGWVEIKISPGLKLIQDGNEFIRLQFRLTHPGKGLPSALIDEIFEGRNQWTTLEGQRLNMSLKLLNRMNGHVQYTREHDRCYFVIDLELQSEKAKPKGLQADE</sequence>
<dbReference type="AlphaFoldDB" id="A0AAV1SHR0"/>
<comment type="caution">
    <text evidence="2">The sequence shown here is derived from an EMBL/GenBank/DDBJ whole genome shotgun (WGS) entry which is preliminary data.</text>
</comment>
<dbReference type="Gene3D" id="3.30.565.10">
    <property type="entry name" value="Histidine kinase-like ATPase, C-terminal domain"/>
    <property type="match status" value="1"/>
</dbReference>
<dbReference type="PROSITE" id="PS50109">
    <property type="entry name" value="HIS_KIN"/>
    <property type="match status" value="1"/>
</dbReference>
<dbReference type="EMBL" id="CAWUPB010001184">
    <property type="protein sequence ID" value="CAK7350282.1"/>
    <property type="molecule type" value="Genomic_DNA"/>
</dbReference>
<dbReference type="InterPro" id="IPR005467">
    <property type="entry name" value="His_kinase_dom"/>
</dbReference>